<dbReference type="EMBL" id="LSYS01003422">
    <property type="protein sequence ID" value="OPJ82797.1"/>
    <property type="molecule type" value="Genomic_DNA"/>
</dbReference>
<comment type="caution">
    <text evidence="1">The sequence shown here is derived from an EMBL/GenBank/DDBJ whole genome shotgun (WGS) entry which is preliminary data.</text>
</comment>
<proteinExistence type="predicted"/>
<gene>
    <name evidence="1" type="ORF">AV530_008554</name>
</gene>
<dbReference type="AlphaFoldDB" id="A0A1V4KG12"/>
<protein>
    <submittedName>
        <fullName evidence="1">Uncharacterized protein</fullName>
    </submittedName>
</protein>
<reference evidence="1 2" key="1">
    <citation type="submission" date="2016-02" db="EMBL/GenBank/DDBJ databases">
        <title>Band-tailed pigeon sequencing and assembly.</title>
        <authorList>
            <person name="Soares A.E."/>
            <person name="Novak B.J."/>
            <person name="Rice E.S."/>
            <person name="O'Connell B."/>
            <person name="Chang D."/>
            <person name="Weber S."/>
            <person name="Shapiro B."/>
        </authorList>
    </citation>
    <scope>NUCLEOTIDE SEQUENCE [LARGE SCALE GENOMIC DNA]</scope>
    <source>
        <strain evidence="1">BTP2013</strain>
        <tissue evidence="1">Blood</tissue>
    </source>
</reference>
<evidence type="ECO:0000313" key="2">
    <source>
        <dbReference type="Proteomes" id="UP000190648"/>
    </source>
</evidence>
<accession>A0A1V4KG12</accession>
<dbReference type="Proteomes" id="UP000190648">
    <property type="component" value="Unassembled WGS sequence"/>
</dbReference>
<name>A0A1V4KG12_PATFA</name>
<evidence type="ECO:0000313" key="1">
    <source>
        <dbReference type="EMBL" id="OPJ82797.1"/>
    </source>
</evidence>
<sequence>MKNDFKKRAIPPPPVKSPWLYQVLAEERVSKRGPYVSNGKTKDPQNRTDSELHQITDIYSKYHNHRTQTSKYKENYFSKQVVKGLSRGLLLHDSLWQ</sequence>
<organism evidence="1 2">
    <name type="scientific">Patagioenas fasciata monilis</name>
    <dbReference type="NCBI Taxonomy" id="372326"/>
    <lineage>
        <taxon>Eukaryota</taxon>
        <taxon>Metazoa</taxon>
        <taxon>Chordata</taxon>
        <taxon>Craniata</taxon>
        <taxon>Vertebrata</taxon>
        <taxon>Euteleostomi</taxon>
        <taxon>Archelosauria</taxon>
        <taxon>Archosauria</taxon>
        <taxon>Dinosauria</taxon>
        <taxon>Saurischia</taxon>
        <taxon>Theropoda</taxon>
        <taxon>Coelurosauria</taxon>
        <taxon>Aves</taxon>
        <taxon>Neognathae</taxon>
        <taxon>Neoaves</taxon>
        <taxon>Columbimorphae</taxon>
        <taxon>Columbiformes</taxon>
        <taxon>Columbidae</taxon>
        <taxon>Patagioenas</taxon>
    </lineage>
</organism>
<keyword evidence="2" id="KW-1185">Reference proteome</keyword>